<accession>A4RR93</accession>
<dbReference type="EMBL" id="CP000581">
    <property type="protein sequence ID" value="ABO94152.1"/>
    <property type="molecule type" value="Genomic_DNA"/>
</dbReference>
<dbReference type="OMA" id="HDELQVP"/>
<dbReference type="EC" id="3.1.1.29" evidence="1"/>
<evidence type="ECO:0000256" key="4">
    <source>
        <dbReference type="ARBA" id="ARBA00022884"/>
    </source>
</evidence>
<dbReference type="Gramene" id="ABO94152">
    <property type="protein sequence ID" value="ABO94152"/>
    <property type="gene ID" value="OSTLU_7303"/>
</dbReference>
<comment type="similarity">
    <text evidence="5 6">Belongs to the PTH family.</text>
</comment>
<name>A4RR93_OSTLU</name>
<dbReference type="RefSeq" id="XP_001415860.1">
    <property type="nucleotide sequence ID" value="XM_001415823.1"/>
</dbReference>
<dbReference type="Gene3D" id="3.40.50.1470">
    <property type="entry name" value="Peptidyl-tRNA hydrolase"/>
    <property type="match status" value="1"/>
</dbReference>
<sequence>WLICGLGNPGAKFAGTRHNVGFEVVDALARRAGIELTSTKHRAVLGVGKLGRSAVVLAKPQTFMNLSGKSVREMMRAFKIGKSRIVIVYDDLETKLGELRMKTSGSHGGHNGVRSVIDDATRGDRSFARVKIGIGRPKDENTAVYEYVLSRFDEDDAVKVNGAVEDAVEALQEVLLDNKFGDAMTRYNT</sequence>
<evidence type="ECO:0000256" key="5">
    <source>
        <dbReference type="ARBA" id="ARBA00038063"/>
    </source>
</evidence>
<dbReference type="SUPFAM" id="SSF53178">
    <property type="entry name" value="Peptidyl-tRNA hydrolase-like"/>
    <property type="match status" value="1"/>
</dbReference>
<evidence type="ECO:0000256" key="2">
    <source>
        <dbReference type="ARBA" id="ARBA00022555"/>
    </source>
</evidence>
<dbReference type="KEGG" id="olu:OSTLU_7303"/>
<gene>
    <name evidence="7" type="ORF">OSTLU_7303</name>
</gene>
<dbReference type="GeneID" id="4999654"/>
<dbReference type="PROSITE" id="PS01195">
    <property type="entry name" value="PEPT_TRNA_HYDROL_1"/>
    <property type="match status" value="1"/>
</dbReference>
<evidence type="ECO:0000256" key="3">
    <source>
        <dbReference type="ARBA" id="ARBA00022801"/>
    </source>
</evidence>
<dbReference type="PROSITE" id="PS01196">
    <property type="entry name" value="PEPT_TRNA_HYDROL_2"/>
    <property type="match status" value="1"/>
</dbReference>
<protein>
    <recommendedName>
        <fullName evidence="1">peptidyl-tRNA hydrolase</fullName>
        <ecNumber evidence="1">3.1.1.29</ecNumber>
    </recommendedName>
</protein>
<dbReference type="eggNOG" id="KOG2255">
    <property type="taxonomic scope" value="Eukaryota"/>
</dbReference>
<evidence type="ECO:0000256" key="1">
    <source>
        <dbReference type="ARBA" id="ARBA00013260"/>
    </source>
</evidence>
<dbReference type="InterPro" id="IPR001328">
    <property type="entry name" value="Pept_tRNA_hydro"/>
</dbReference>
<dbReference type="STRING" id="436017.A4RR93"/>
<evidence type="ECO:0000313" key="8">
    <source>
        <dbReference type="Proteomes" id="UP000001568"/>
    </source>
</evidence>
<dbReference type="PANTHER" id="PTHR17224:SF1">
    <property type="entry name" value="PEPTIDYL-TRNA HYDROLASE"/>
    <property type="match status" value="1"/>
</dbReference>
<organism evidence="7 8">
    <name type="scientific">Ostreococcus lucimarinus (strain CCE9901)</name>
    <dbReference type="NCBI Taxonomy" id="436017"/>
    <lineage>
        <taxon>Eukaryota</taxon>
        <taxon>Viridiplantae</taxon>
        <taxon>Chlorophyta</taxon>
        <taxon>Mamiellophyceae</taxon>
        <taxon>Mamiellales</taxon>
        <taxon>Bathycoccaceae</taxon>
        <taxon>Ostreococcus</taxon>
    </lineage>
</organism>
<dbReference type="PANTHER" id="PTHR17224">
    <property type="entry name" value="PEPTIDYL-TRNA HYDROLASE"/>
    <property type="match status" value="1"/>
</dbReference>
<feature type="non-terminal residue" evidence="7">
    <location>
        <position position="1"/>
    </location>
</feature>
<keyword evidence="3" id="KW-0378">Hydrolase</keyword>
<evidence type="ECO:0000256" key="6">
    <source>
        <dbReference type="RuleBase" id="RU004320"/>
    </source>
</evidence>
<evidence type="ECO:0000313" key="7">
    <source>
        <dbReference type="EMBL" id="ABO94152.1"/>
    </source>
</evidence>
<dbReference type="InterPro" id="IPR036416">
    <property type="entry name" value="Pept_tRNA_hydro_sf"/>
</dbReference>
<reference evidence="7 8" key="1">
    <citation type="journal article" date="2007" name="Proc. Natl. Acad. Sci. U.S.A.">
        <title>The tiny eukaryote Ostreococcus provides genomic insights into the paradox of plankton speciation.</title>
        <authorList>
            <person name="Palenik B."/>
            <person name="Grimwood J."/>
            <person name="Aerts A."/>
            <person name="Rouze P."/>
            <person name="Salamov A."/>
            <person name="Putnam N."/>
            <person name="Dupont C."/>
            <person name="Jorgensen R."/>
            <person name="Derelle E."/>
            <person name="Rombauts S."/>
            <person name="Zhou K."/>
            <person name="Otillar R."/>
            <person name="Merchant S.S."/>
            <person name="Podell S."/>
            <person name="Gaasterland T."/>
            <person name="Napoli C."/>
            <person name="Gendler K."/>
            <person name="Manuell A."/>
            <person name="Tai V."/>
            <person name="Vallon O."/>
            <person name="Piganeau G."/>
            <person name="Jancek S."/>
            <person name="Heijde M."/>
            <person name="Jabbari K."/>
            <person name="Bowler C."/>
            <person name="Lohr M."/>
            <person name="Robbens S."/>
            <person name="Werner G."/>
            <person name="Dubchak I."/>
            <person name="Pazour G.J."/>
            <person name="Ren Q."/>
            <person name="Paulsen I."/>
            <person name="Delwiche C."/>
            <person name="Schmutz J."/>
            <person name="Rokhsar D."/>
            <person name="Van de Peer Y."/>
            <person name="Moreau H."/>
            <person name="Grigoriev I.V."/>
        </authorList>
    </citation>
    <scope>NUCLEOTIDE SEQUENCE [LARGE SCALE GENOMIC DNA]</scope>
    <source>
        <strain evidence="7 8">CCE9901</strain>
    </source>
</reference>
<dbReference type="HOGENOM" id="CLU_062456_4_1_1"/>
<dbReference type="GO" id="GO:0000049">
    <property type="term" value="F:tRNA binding"/>
    <property type="evidence" value="ECO:0007669"/>
    <property type="project" value="UniProtKB-KW"/>
</dbReference>
<dbReference type="InterPro" id="IPR018171">
    <property type="entry name" value="Pept_tRNA_hydro_CS"/>
</dbReference>
<dbReference type="OrthoDB" id="1711136at2759"/>
<dbReference type="CDD" id="cd00462">
    <property type="entry name" value="PTH"/>
    <property type="match status" value="1"/>
</dbReference>
<dbReference type="FunFam" id="3.40.50.1470:FF:000001">
    <property type="entry name" value="Peptidyl-tRNA hydrolase"/>
    <property type="match status" value="1"/>
</dbReference>
<proteinExistence type="inferred from homology"/>
<dbReference type="Pfam" id="PF01195">
    <property type="entry name" value="Pept_tRNA_hydro"/>
    <property type="match status" value="1"/>
</dbReference>
<dbReference type="HAMAP" id="MF_00083">
    <property type="entry name" value="Pept_tRNA_hydro_bact"/>
    <property type="match status" value="1"/>
</dbReference>
<keyword evidence="8" id="KW-1185">Reference proteome</keyword>
<dbReference type="GO" id="GO:0004045">
    <property type="term" value="F:peptidyl-tRNA hydrolase activity"/>
    <property type="evidence" value="ECO:0007669"/>
    <property type="project" value="UniProtKB-EC"/>
</dbReference>
<dbReference type="NCBIfam" id="TIGR00447">
    <property type="entry name" value="pth"/>
    <property type="match status" value="1"/>
</dbReference>
<dbReference type="AlphaFoldDB" id="A4RR93"/>
<keyword evidence="4" id="KW-0694">RNA-binding</keyword>
<keyword evidence="2" id="KW-0820">tRNA-binding</keyword>
<feature type="non-terminal residue" evidence="7">
    <location>
        <position position="189"/>
    </location>
</feature>
<dbReference type="Proteomes" id="UP000001568">
    <property type="component" value="Chromosome 1"/>
</dbReference>